<evidence type="ECO:0000256" key="8">
    <source>
        <dbReference type="ARBA" id="ARBA00023204"/>
    </source>
</evidence>
<keyword evidence="7 11" id="KW-0238">DNA-binding</keyword>
<name>A0A967C531_9PROT</name>
<keyword evidence="6 11" id="KW-0067">ATP-binding</keyword>
<dbReference type="InterPro" id="IPR051309">
    <property type="entry name" value="ABCF_ATPase"/>
</dbReference>
<evidence type="ECO:0000256" key="3">
    <source>
        <dbReference type="ARBA" id="ARBA00022741"/>
    </source>
</evidence>
<dbReference type="GO" id="GO:0016887">
    <property type="term" value="F:ATP hydrolysis activity"/>
    <property type="evidence" value="ECO:0007669"/>
    <property type="project" value="UniProtKB-UniRule"/>
</dbReference>
<dbReference type="InterPro" id="IPR043686">
    <property type="entry name" value="Uup"/>
</dbReference>
<dbReference type="EC" id="3.6.1.-" evidence="11"/>
<feature type="domain" description="ABC transporter" evidence="13">
    <location>
        <begin position="287"/>
        <end position="517"/>
    </location>
</feature>
<dbReference type="InterPro" id="IPR017871">
    <property type="entry name" value="ABC_transporter-like_CS"/>
</dbReference>
<dbReference type="PROSITE" id="PS50893">
    <property type="entry name" value="ABC_TRANSPORTER_2"/>
    <property type="match status" value="2"/>
</dbReference>
<keyword evidence="4 11" id="KW-0227">DNA damage</keyword>
<evidence type="ECO:0000256" key="12">
    <source>
        <dbReference type="SAM" id="MobiDB-lite"/>
    </source>
</evidence>
<evidence type="ECO:0000256" key="5">
    <source>
        <dbReference type="ARBA" id="ARBA00022801"/>
    </source>
</evidence>
<dbReference type="Gene3D" id="1.10.287.380">
    <property type="entry name" value="Valyl-tRNA synthetase, C-terminal domain"/>
    <property type="match status" value="1"/>
</dbReference>
<evidence type="ECO:0000313" key="14">
    <source>
        <dbReference type="EMBL" id="NIA68610.1"/>
    </source>
</evidence>
<organism evidence="14 15">
    <name type="scientific">Pelagibius litoralis</name>
    <dbReference type="NCBI Taxonomy" id="374515"/>
    <lineage>
        <taxon>Bacteria</taxon>
        <taxon>Pseudomonadati</taxon>
        <taxon>Pseudomonadota</taxon>
        <taxon>Alphaproteobacteria</taxon>
        <taxon>Rhodospirillales</taxon>
        <taxon>Rhodovibrionaceae</taxon>
        <taxon>Pelagibius</taxon>
    </lineage>
</organism>
<keyword evidence="8 11" id="KW-0234">DNA repair</keyword>
<dbReference type="Gene3D" id="3.40.50.300">
    <property type="entry name" value="P-loop containing nucleotide triphosphate hydrolases"/>
    <property type="match status" value="2"/>
</dbReference>
<dbReference type="FunFam" id="3.40.50.300:FF:000309">
    <property type="entry name" value="ABC transporter ATP-binding protein"/>
    <property type="match status" value="1"/>
</dbReference>
<evidence type="ECO:0000256" key="4">
    <source>
        <dbReference type="ARBA" id="ARBA00022763"/>
    </source>
</evidence>
<comment type="subcellular location">
    <subcellularLocation>
        <location evidence="11">Cytoplasm</location>
    </subcellularLocation>
    <text evidence="11">Associates with ribosomes.</text>
</comment>
<dbReference type="InterPro" id="IPR032524">
    <property type="entry name" value="ABC_tran_C"/>
</dbReference>
<evidence type="ECO:0000313" key="15">
    <source>
        <dbReference type="Proteomes" id="UP000761264"/>
    </source>
</evidence>
<comment type="catalytic activity">
    <reaction evidence="9 11">
        <text>ATP + H2O = ADP + phosphate + H(+)</text>
        <dbReference type="Rhea" id="RHEA:13065"/>
        <dbReference type="ChEBI" id="CHEBI:15377"/>
        <dbReference type="ChEBI" id="CHEBI:15378"/>
        <dbReference type="ChEBI" id="CHEBI:30616"/>
        <dbReference type="ChEBI" id="CHEBI:43474"/>
        <dbReference type="ChEBI" id="CHEBI:456216"/>
    </reaction>
</comment>
<accession>A0A967C531</accession>
<dbReference type="PANTHER" id="PTHR42855:SF1">
    <property type="entry name" value="ABC TRANSPORTER DOMAIN-CONTAINING PROTEIN"/>
    <property type="match status" value="1"/>
</dbReference>
<feature type="compositionally biased region" description="Basic and acidic residues" evidence="12">
    <location>
        <begin position="508"/>
        <end position="519"/>
    </location>
</feature>
<evidence type="ECO:0000256" key="1">
    <source>
        <dbReference type="ARBA" id="ARBA00022490"/>
    </source>
</evidence>
<keyword evidence="5 11" id="KW-0378">Hydrolase</keyword>
<evidence type="ECO:0000256" key="7">
    <source>
        <dbReference type="ARBA" id="ARBA00023125"/>
    </source>
</evidence>
<dbReference type="Pfam" id="PF16326">
    <property type="entry name" value="ABC_tran_CTD"/>
    <property type="match status" value="1"/>
</dbReference>
<evidence type="ECO:0000256" key="6">
    <source>
        <dbReference type="ARBA" id="ARBA00022840"/>
    </source>
</evidence>
<keyword evidence="2 11" id="KW-0677">Repeat</keyword>
<evidence type="ECO:0000259" key="13">
    <source>
        <dbReference type="PROSITE" id="PS50893"/>
    </source>
</evidence>
<keyword evidence="3 11" id="KW-0547">Nucleotide-binding</keyword>
<feature type="domain" description="ABC transporter" evidence="13">
    <location>
        <begin position="8"/>
        <end position="220"/>
    </location>
</feature>
<feature type="binding site" evidence="11">
    <location>
        <begin position="323"/>
        <end position="330"/>
    </location>
    <ligand>
        <name>ATP</name>
        <dbReference type="ChEBI" id="CHEBI:30616"/>
        <label>2</label>
    </ligand>
</feature>
<comment type="caution">
    <text evidence="14">The sequence shown here is derived from an EMBL/GenBank/DDBJ whole genome shotgun (WGS) entry which is preliminary data.</text>
</comment>
<dbReference type="Proteomes" id="UP000761264">
    <property type="component" value="Unassembled WGS sequence"/>
</dbReference>
<dbReference type="CDD" id="cd03221">
    <property type="entry name" value="ABCF_EF-3"/>
    <property type="match status" value="2"/>
</dbReference>
<dbReference type="Pfam" id="PF00005">
    <property type="entry name" value="ABC_tran"/>
    <property type="match status" value="2"/>
</dbReference>
<dbReference type="SUPFAM" id="SSF52540">
    <property type="entry name" value="P-loop containing nucleoside triphosphate hydrolases"/>
    <property type="match status" value="2"/>
</dbReference>
<dbReference type="PANTHER" id="PTHR42855">
    <property type="entry name" value="ABC TRANSPORTER ATP-BINDING SUBUNIT"/>
    <property type="match status" value="1"/>
</dbReference>
<proteinExistence type="inferred from homology"/>
<protein>
    <recommendedName>
        <fullName evidence="11">ATP-binding protein Uup</fullName>
        <ecNumber evidence="11">3.6.1.-</ecNumber>
    </recommendedName>
</protein>
<dbReference type="GO" id="GO:0043022">
    <property type="term" value="F:ribosome binding"/>
    <property type="evidence" value="ECO:0007669"/>
    <property type="project" value="UniProtKB-UniRule"/>
</dbReference>
<dbReference type="HAMAP" id="MF_00848">
    <property type="entry name" value="Uup"/>
    <property type="match status" value="1"/>
</dbReference>
<dbReference type="GO" id="GO:0005737">
    <property type="term" value="C:cytoplasm"/>
    <property type="evidence" value="ECO:0007669"/>
    <property type="project" value="UniProtKB-SubCell"/>
</dbReference>
<dbReference type="GO" id="GO:0003677">
    <property type="term" value="F:DNA binding"/>
    <property type="evidence" value="ECO:0007669"/>
    <property type="project" value="UniProtKB-UniRule"/>
</dbReference>
<dbReference type="InterPro" id="IPR037118">
    <property type="entry name" value="Val-tRNA_synth_C_sf"/>
</dbReference>
<comment type="function">
    <text evidence="11">Probably plays a role in ribosome assembly or function. May be involved in resolution of branched DNA intermediates that result from template switching in postreplication gaps. Binds DNA and has ATPase activity.</text>
</comment>
<evidence type="ECO:0000256" key="2">
    <source>
        <dbReference type="ARBA" id="ARBA00022737"/>
    </source>
</evidence>
<dbReference type="SMART" id="SM00382">
    <property type="entry name" value="AAA"/>
    <property type="match status" value="2"/>
</dbReference>
<evidence type="ECO:0000256" key="11">
    <source>
        <dbReference type="HAMAP-Rule" id="MF_00848"/>
    </source>
</evidence>
<dbReference type="EMBL" id="JAAQPH010000005">
    <property type="protein sequence ID" value="NIA68610.1"/>
    <property type="molecule type" value="Genomic_DNA"/>
</dbReference>
<dbReference type="InterPro" id="IPR027417">
    <property type="entry name" value="P-loop_NTPase"/>
</dbReference>
<feature type="binding site" evidence="11">
    <location>
        <begin position="40"/>
        <end position="47"/>
    </location>
    <ligand>
        <name>ATP</name>
        <dbReference type="ChEBI" id="CHEBI:30616"/>
        <label>1</label>
    </ligand>
</feature>
<feature type="region of interest" description="Disordered" evidence="12">
    <location>
        <begin position="508"/>
        <end position="535"/>
    </location>
</feature>
<feature type="compositionally biased region" description="Basic and acidic residues" evidence="12">
    <location>
        <begin position="526"/>
        <end position="535"/>
    </location>
</feature>
<dbReference type="GO" id="GO:0006281">
    <property type="term" value="P:DNA repair"/>
    <property type="evidence" value="ECO:0007669"/>
    <property type="project" value="UniProtKB-KW"/>
</dbReference>
<evidence type="ECO:0000256" key="9">
    <source>
        <dbReference type="ARBA" id="ARBA00049360"/>
    </source>
</evidence>
<keyword evidence="15" id="KW-1185">Reference proteome</keyword>
<dbReference type="AlphaFoldDB" id="A0A967C531"/>
<sequence>MAADPPLIALNGARLAFGGGPLFEGLSLTLSKGERACLVGRNGSGKSSLLKIIAGLQDLDAGQRFLQPGASVSYLPQDPDFSGGGNIADYVAKDPTGGPDAPRHAVDAALLRLSLDGERSLEGLSGGESRRVALARCLVSEPAILLLDEPTNHLDLPTIAWLEGELQRFRGALLVISHDRTFLGNLTNTTLWLDRGKLHRLDKSFSAFDAWAETLRQQEAEAQHKLERQIVREERWLQRGVTARRKRNQGRLTRLHGLRAERAEWLRQVGSAKLDTASSGRSGNLVIEAEGINKAFQTEHGPLPILTDFSTRIRRGDRLGVIGPNGVGKSTLVKILMGQMAPDSGKLRLGSQVEPVYFDQRRESLDPEATLWQSLIPDGGDTLLVRGRQRHVVSYLKDFLFDENQARQPVKALSGGEKARLLLARLFAKPSNLLLLDEPTNDLDMETLDLLQEVLDDYEGTLILVSHDRDFLDRLVTAVIAMEGEGKTLEVPGGYSEYMQYHQTRNRQARDEARLEKRQPAAKAATADKARSRNKLSYKDQRELDALPGRIEELTAMLAKLEGQLADPELFTRDPAGFARVTDALAKSRSELSAAEERWLALESAREELAE</sequence>
<comment type="similarity">
    <text evidence="10 11">Belongs to the ABC transporter superfamily. ABCF family. Uup subfamily.</text>
</comment>
<dbReference type="GO" id="GO:0005524">
    <property type="term" value="F:ATP binding"/>
    <property type="evidence" value="ECO:0007669"/>
    <property type="project" value="UniProtKB-UniRule"/>
</dbReference>
<dbReference type="InterPro" id="IPR003593">
    <property type="entry name" value="AAA+_ATPase"/>
</dbReference>
<reference evidence="14" key="1">
    <citation type="submission" date="2020-03" db="EMBL/GenBank/DDBJ databases">
        <title>Genome of Pelagibius litoralis DSM 21314T.</title>
        <authorList>
            <person name="Wang G."/>
        </authorList>
    </citation>
    <scope>NUCLEOTIDE SEQUENCE</scope>
    <source>
        <strain evidence="14">DSM 21314</strain>
    </source>
</reference>
<dbReference type="RefSeq" id="WP_167223377.1">
    <property type="nucleotide sequence ID" value="NZ_JAAQPH010000005.1"/>
</dbReference>
<evidence type="ECO:0000256" key="10">
    <source>
        <dbReference type="ARBA" id="ARBA00061478"/>
    </source>
</evidence>
<dbReference type="InterPro" id="IPR003439">
    <property type="entry name" value="ABC_transporter-like_ATP-bd"/>
</dbReference>
<gene>
    <name evidence="11" type="primary">uup</name>
    <name evidence="14" type="ORF">HBA54_08400</name>
</gene>
<keyword evidence="1 11" id="KW-0963">Cytoplasm</keyword>
<dbReference type="PROSITE" id="PS00211">
    <property type="entry name" value="ABC_TRANSPORTER_1"/>
    <property type="match status" value="2"/>
</dbReference>